<keyword evidence="1" id="KW-0732">Signal</keyword>
<organism evidence="2 3">
    <name type="scientific">Gordonia paraffinivorans</name>
    <dbReference type="NCBI Taxonomy" id="175628"/>
    <lineage>
        <taxon>Bacteria</taxon>
        <taxon>Bacillati</taxon>
        <taxon>Actinomycetota</taxon>
        <taxon>Actinomycetes</taxon>
        <taxon>Mycobacteriales</taxon>
        <taxon>Gordoniaceae</taxon>
        <taxon>Gordonia</taxon>
    </lineage>
</organism>
<feature type="signal peptide" evidence="1">
    <location>
        <begin position="1"/>
        <end position="26"/>
    </location>
</feature>
<feature type="chain" id="PRO_5044817951" description="Secreted protein" evidence="1">
    <location>
        <begin position="27"/>
        <end position="202"/>
    </location>
</feature>
<protein>
    <recommendedName>
        <fullName evidence="4">Secreted protein</fullName>
    </recommendedName>
</protein>
<dbReference type="RefSeq" id="WP_006901212.1">
    <property type="nucleotide sequence ID" value="NZ_CAACYD010000006.1"/>
</dbReference>
<dbReference type="Pfam" id="PF19458">
    <property type="entry name" value="DUF5995"/>
    <property type="match status" value="1"/>
</dbReference>
<dbReference type="InterPro" id="IPR046037">
    <property type="entry name" value="DUF5995"/>
</dbReference>
<accession>A0ABD7V333</accession>
<sequence length="202" mass="21424">MNVRRALCAGLVAASVLVGGAGLVGAEAAAAPATRCVPASTPESEKRLAELTDVSGIKTFDDARTAISNLRKELSTSDNYLGTFPIAFDNILQLVGPSIASGTYDDPEWAEALAVEVVRLYVGNLHEFVTGGTPQAHWAEAFKLTKKCDRSPGRVLLGQIFAHLIVDFPYALENIGTTAEHTRDYYAFGNALVDATPTIVGT</sequence>
<evidence type="ECO:0000313" key="3">
    <source>
        <dbReference type="Proteomes" id="UP000360750"/>
    </source>
</evidence>
<proteinExistence type="predicted"/>
<evidence type="ECO:0008006" key="4">
    <source>
        <dbReference type="Google" id="ProtNLM"/>
    </source>
</evidence>
<name>A0ABD7V333_9ACTN</name>
<evidence type="ECO:0000256" key="1">
    <source>
        <dbReference type="SAM" id="SignalP"/>
    </source>
</evidence>
<dbReference type="EMBL" id="CAACYD010000006">
    <property type="protein sequence ID" value="VFA88665.1"/>
    <property type="molecule type" value="Genomic_DNA"/>
</dbReference>
<dbReference type="GeneID" id="60750220"/>
<evidence type="ECO:0000313" key="2">
    <source>
        <dbReference type="EMBL" id="VFA88665.1"/>
    </source>
</evidence>
<reference evidence="2 3" key="1">
    <citation type="submission" date="2019-02" db="EMBL/GenBank/DDBJ databases">
        <authorList>
            <consortium name="Pathogen Informatics"/>
        </authorList>
    </citation>
    <scope>NUCLEOTIDE SEQUENCE [LARGE SCALE GENOMIC DNA]</scope>
    <source>
        <strain evidence="2 3">3012STDY6756503</strain>
    </source>
</reference>
<dbReference type="Proteomes" id="UP000360750">
    <property type="component" value="Unassembled WGS sequence"/>
</dbReference>
<dbReference type="AlphaFoldDB" id="A0ABD7V333"/>
<gene>
    <name evidence="2" type="ORF">NCTC8139_02216</name>
</gene>
<comment type="caution">
    <text evidence="2">The sequence shown here is derived from an EMBL/GenBank/DDBJ whole genome shotgun (WGS) entry which is preliminary data.</text>
</comment>